<reference evidence="2 3" key="1">
    <citation type="submission" date="2019-03" db="EMBL/GenBank/DDBJ databases">
        <authorList>
            <person name="Kox A.R. M."/>
        </authorList>
    </citation>
    <scope>NUCLEOTIDE SEQUENCE [LARGE SCALE GENOMIC DNA]</scope>
    <source>
        <strain evidence="2">MTUNDRAET4 annotated genome</strain>
        <plasmid evidence="3">3</plasmid>
    </source>
</reference>
<feature type="compositionally biased region" description="Basic and acidic residues" evidence="1">
    <location>
        <begin position="1"/>
        <end position="12"/>
    </location>
</feature>
<dbReference type="KEGG" id="mtun:MTUNDRAET4_0066.2"/>
<feature type="compositionally biased region" description="Basic and acidic residues" evidence="1">
    <location>
        <begin position="20"/>
        <end position="33"/>
    </location>
</feature>
<evidence type="ECO:0000256" key="1">
    <source>
        <dbReference type="SAM" id="MobiDB-lite"/>
    </source>
</evidence>
<gene>
    <name evidence="2" type="ORF">MTUNDRAET4_0066</name>
</gene>
<evidence type="ECO:0000313" key="3">
    <source>
        <dbReference type="Proteomes" id="UP000294360"/>
    </source>
</evidence>
<dbReference type="RefSeq" id="WP_134493302.1">
    <property type="nucleotide sequence ID" value="NZ_CP139087.1"/>
</dbReference>
<feature type="region of interest" description="Disordered" evidence="1">
    <location>
        <begin position="1"/>
        <end position="35"/>
    </location>
</feature>
<accession>A0A4U8Z7K6</accession>
<organism evidence="2 3">
    <name type="scientific">Methylocella tundrae</name>
    <dbReference type="NCBI Taxonomy" id="227605"/>
    <lineage>
        <taxon>Bacteria</taxon>
        <taxon>Pseudomonadati</taxon>
        <taxon>Pseudomonadota</taxon>
        <taxon>Alphaproteobacteria</taxon>
        <taxon>Hyphomicrobiales</taxon>
        <taxon>Beijerinckiaceae</taxon>
        <taxon>Methylocella</taxon>
    </lineage>
</organism>
<dbReference type="Proteomes" id="UP000294360">
    <property type="component" value="Plasmid 3"/>
</dbReference>
<name>A0A4U8Z7K6_METTU</name>
<geneLocation type="plasmid" evidence="2 3">
    <name>3</name>
</geneLocation>
<evidence type="ECO:0000313" key="2">
    <source>
        <dbReference type="EMBL" id="VFU17507.1"/>
    </source>
</evidence>
<protein>
    <submittedName>
        <fullName evidence="2">Uncharacterized protein</fullName>
    </submittedName>
</protein>
<dbReference type="AlphaFoldDB" id="A0A4U8Z7K6"/>
<keyword evidence="2" id="KW-0614">Plasmid</keyword>
<sequence length="79" mass="9033">MSPTNEQHREHAQTALQLYENRRPDESAHKGEPDFLMQEHLPDLLADLMHLAAGHGVNFDDAIESAKRNFLEEQKADLL</sequence>
<dbReference type="EMBL" id="LR536452">
    <property type="protein sequence ID" value="VFU17507.1"/>
    <property type="molecule type" value="Genomic_DNA"/>
</dbReference>
<proteinExistence type="predicted"/>